<dbReference type="InterPro" id="IPR055414">
    <property type="entry name" value="LRR_R13L4/SHOC2-like"/>
</dbReference>
<sequence>MDSDTRFVTEYARYEHPCFLNVGEAIINDRFERFSEFTHFKIVYLGRWQNSVTHHIEVADIKILNALKNMKQLQFLSLRGISLITELPQFISEMTTLKVLDLRSCHNLEVVPDWIGLLKSLTHLDISKCYFLDHMPKGLGSLLELQVLKGFIIGDSDDKHSCTIDDLTKLSKLRKLSLHTNMKEFPTSKQLRHLQRLKTLQKLKISWLGCILQGKRDDTSKQAQPQPQPQPRANLTRALTGSFTEQHDLELPIQTELPSSLQKLELECFPEMVTPNWLLSGNLKNLKKLHIRGGQLCHLDQIATTTIEMLQLKYLSDFQMPWMDLRRLFPNLIYFEKVECPALISFPCDENGVWMNRANTQNQEMAS</sequence>
<dbReference type="Proteomes" id="UP000306102">
    <property type="component" value="Unassembled WGS sequence"/>
</dbReference>
<organism evidence="3 4">
    <name type="scientific">Camellia sinensis var. sinensis</name>
    <name type="common">China tea</name>
    <dbReference type="NCBI Taxonomy" id="542762"/>
    <lineage>
        <taxon>Eukaryota</taxon>
        <taxon>Viridiplantae</taxon>
        <taxon>Streptophyta</taxon>
        <taxon>Embryophyta</taxon>
        <taxon>Tracheophyta</taxon>
        <taxon>Spermatophyta</taxon>
        <taxon>Magnoliopsida</taxon>
        <taxon>eudicotyledons</taxon>
        <taxon>Gunneridae</taxon>
        <taxon>Pentapetalae</taxon>
        <taxon>asterids</taxon>
        <taxon>Ericales</taxon>
        <taxon>Theaceae</taxon>
        <taxon>Camellia</taxon>
    </lineage>
</organism>
<dbReference type="STRING" id="542762.A0A4S4D8D9"/>
<dbReference type="AlphaFoldDB" id="A0A4S4D8D9"/>
<evidence type="ECO:0000256" key="1">
    <source>
        <dbReference type="ARBA" id="ARBA00022737"/>
    </source>
</evidence>
<accession>A0A4S4D8D9</accession>
<dbReference type="InterPro" id="IPR032675">
    <property type="entry name" value="LRR_dom_sf"/>
</dbReference>
<evidence type="ECO:0000313" key="3">
    <source>
        <dbReference type="EMBL" id="THF98677.1"/>
    </source>
</evidence>
<comment type="caution">
    <text evidence="3">The sequence shown here is derived from an EMBL/GenBank/DDBJ whole genome shotgun (WGS) entry which is preliminary data.</text>
</comment>
<dbReference type="PANTHER" id="PTHR47186">
    <property type="entry name" value="LEUCINE-RICH REPEAT-CONTAINING PROTEIN 57"/>
    <property type="match status" value="1"/>
</dbReference>
<dbReference type="Gene3D" id="3.80.10.10">
    <property type="entry name" value="Ribonuclease Inhibitor"/>
    <property type="match status" value="2"/>
</dbReference>
<dbReference type="PANTHER" id="PTHR47186:SF54">
    <property type="entry name" value="DISEASE RESISTANCE RPP13-LIKE PROTEIN 4"/>
    <property type="match status" value="1"/>
</dbReference>
<gene>
    <name evidence="3" type="ORF">TEA_026766</name>
</gene>
<name>A0A4S4D8D9_CAMSN</name>
<dbReference type="EMBL" id="SDRB02012150">
    <property type="protein sequence ID" value="THF98677.1"/>
    <property type="molecule type" value="Genomic_DNA"/>
</dbReference>
<proteinExistence type="predicted"/>
<feature type="domain" description="Disease resistance R13L4/SHOC-2-like LRR" evidence="2">
    <location>
        <begin position="60"/>
        <end position="295"/>
    </location>
</feature>
<dbReference type="Pfam" id="PF23598">
    <property type="entry name" value="LRR_14"/>
    <property type="match status" value="1"/>
</dbReference>
<dbReference type="SUPFAM" id="SSF52058">
    <property type="entry name" value="L domain-like"/>
    <property type="match status" value="1"/>
</dbReference>
<protein>
    <recommendedName>
        <fullName evidence="2">Disease resistance R13L4/SHOC-2-like LRR domain-containing protein</fullName>
    </recommendedName>
</protein>
<keyword evidence="4" id="KW-1185">Reference proteome</keyword>
<evidence type="ECO:0000313" key="4">
    <source>
        <dbReference type="Proteomes" id="UP000306102"/>
    </source>
</evidence>
<evidence type="ECO:0000259" key="2">
    <source>
        <dbReference type="Pfam" id="PF23598"/>
    </source>
</evidence>
<reference evidence="3 4" key="1">
    <citation type="journal article" date="2018" name="Proc. Natl. Acad. Sci. U.S.A.">
        <title>Draft genome sequence of Camellia sinensis var. sinensis provides insights into the evolution of the tea genome and tea quality.</title>
        <authorList>
            <person name="Wei C."/>
            <person name="Yang H."/>
            <person name="Wang S."/>
            <person name="Zhao J."/>
            <person name="Liu C."/>
            <person name="Gao L."/>
            <person name="Xia E."/>
            <person name="Lu Y."/>
            <person name="Tai Y."/>
            <person name="She G."/>
            <person name="Sun J."/>
            <person name="Cao H."/>
            <person name="Tong W."/>
            <person name="Gao Q."/>
            <person name="Li Y."/>
            <person name="Deng W."/>
            <person name="Jiang X."/>
            <person name="Wang W."/>
            <person name="Chen Q."/>
            <person name="Zhang S."/>
            <person name="Li H."/>
            <person name="Wu J."/>
            <person name="Wang P."/>
            <person name="Li P."/>
            <person name="Shi C."/>
            <person name="Zheng F."/>
            <person name="Jian J."/>
            <person name="Huang B."/>
            <person name="Shan D."/>
            <person name="Shi M."/>
            <person name="Fang C."/>
            <person name="Yue Y."/>
            <person name="Li F."/>
            <person name="Li D."/>
            <person name="Wei S."/>
            <person name="Han B."/>
            <person name="Jiang C."/>
            <person name="Yin Y."/>
            <person name="Xia T."/>
            <person name="Zhang Z."/>
            <person name="Bennetzen J.L."/>
            <person name="Zhao S."/>
            <person name="Wan X."/>
        </authorList>
    </citation>
    <scope>NUCLEOTIDE SEQUENCE [LARGE SCALE GENOMIC DNA]</scope>
    <source>
        <strain evidence="4">cv. Shuchazao</strain>
        <tissue evidence="3">Leaf</tissue>
    </source>
</reference>
<keyword evidence="1" id="KW-0677">Repeat</keyword>